<reference evidence="2 3" key="2">
    <citation type="journal article" date="2019" name="G3 (Bethesda)">
        <title>Hybrid Assembly of the Genome of the Entomopathogenic Nematode Steinernema carpocapsae Identifies the X-Chromosome.</title>
        <authorList>
            <person name="Serra L."/>
            <person name="Macchietto M."/>
            <person name="Macias-Munoz A."/>
            <person name="McGill C.J."/>
            <person name="Rodriguez I.M."/>
            <person name="Rodriguez B."/>
            <person name="Murad R."/>
            <person name="Mortazavi A."/>
        </authorList>
    </citation>
    <scope>NUCLEOTIDE SEQUENCE [LARGE SCALE GENOMIC DNA]</scope>
    <source>
        <strain evidence="2 3">ALL</strain>
    </source>
</reference>
<feature type="chain" id="PRO_5020882367" evidence="1">
    <location>
        <begin position="19"/>
        <end position="96"/>
    </location>
</feature>
<accession>A0A4U5LNK1</accession>
<proteinExistence type="predicted"/>
<evidence type="ECO:0000313" key="2">
    <source>
        <dbReference type="EMBL" id="TKR57463.1"/>
    </source>
</evidence>
<evidence type="ECO:0000256" key="1">
    <source>
        <dbReference type="SAM" id="SignalP"/>
    </source>
</evidence>
<name>A0A4U5LNK1_STECR</name>
<keyword evidence="1" id="KW-0732">Signal</keyword>
<keyword evidence="3" id="KW-1185">Reference proteome</keyword>
<dbReference type="AlphaFoldDB" id="A0A4U5LNK1"/>
<organism evidence="2 3">
    <name type="scientific">Steinernema carpocapsae</name>
    <name type="common">Entomopathogenic nematode</name>
    <dbReference type="NCBI Taxonomy" id="34508"/>
    <lineage>
        <taxon>Eukaryota</taxon>
        <taxon>Metazoa</taxon>
        <taxon>Ecdysozoa</taxon>
        <taxon>Nematoda</taxon>
        <taxon>Chromadorea</taxon>
        <taxon>Rhabditida</taxon>
        <taxon>Tylenchina</taxon>
        <taxon>Panagrolaimomorpha</taxon>
        <taxon>Strongyloidoidea</taxon>
        <taxon>Steinernematidae</taxon>
        <taxon>Steinernema</taxon>
    </lineage>
</organism>
<dbReference type="Proteomes" id="UP000298663">
    <property type="component" value="Unassembled WGS sequence"/>
</dbReference>
<evidence type="ECO:0000313" key="3">
    <source>
        <dbReference type="Proteomes" id="UP000298663"/>
    </source>
</evidence>
<comment type="caution">
    <text evidence="2">The sequence shown here is derived from an EMBL/GenBank/DDBJ whole genome shotgun (WGS) entry which is preliminary data.</text>
</comment>
<sequence>MFRHTVLIALAMFGLSLAFPSHMRMWNQPYGEIHFLAHPMQEAYPVDNDYFGIELDDAANAEQSYNGIRQSHYHGRVIINGKVCGVVPGGQFVCPP</sequence>
<feature type="signal peptide" evidence="1">
    <location>
        <begin position="1"/>
        <end position="18"/>
    </location>
</feature>
<reference evidence="2 3" key="1">
    <citation type="journal article" date="2015" name="Genome Biol.">
        <title>Comparative genomics of Steinernema reveals deeply conserved gene regulatory networks.</title>
        <authorList>
            <person name="Dillman A.R."/>
            <person name="Macchietto M."/>
            <person name="Porter C.F."/>
            <person name="Rogers A."/>
            <person name="Williams B."/>
            <person name="Antoshechkin I."/>
            <person name="Lee M.M."/>
            <person name="Goodwin Z."/>
            <person name="Lu X."/>
            <person name="Lewis E.E."/>
            <person name="Goodrich-Blair H."/>
            <person name="Stock S.P."/>
            <person name="Adams B.J."/>
            <person name="Sternberg P.W."/>
            <person name="Mortazavi A."/>
        </authorList>
    </citation>
    <scope>NUCLEOTIDE SEQUENCE [LARGE SCALE GENOMIC DNA]</scope>
    <source>
        <strain evidence="2 3">ALL</strain>
    </source>
</reference>
<protein>
    <submittedName>
        <fullName evidence="2">Uncharacterized protein</fullName>
    </submittedName>
</protein>
<gene>
    <name evidence="2" type="ORF">L596_030725</name>
</gene>
<dbReference type="EMBL" id="AZBU02000015">
    <property type="protein sequence ID" value="TKR57463.1"/>
    <property type="molecule type" value="Genomic_DNA"/>
</dbReference>